<gene>
    <name evidence="4" type="ORF">NE686_20080</name>
</gene>
<evidence type="ECO:0000313" key="4">
    <source>
        <dbReference type="EMBL" id="MCQ4925414.1"/>
    </source>
</evidence>
<reference evidence="4 5" key="1">
    <citation type="submission" date="2022-06" db="EMBL/GenBank/DDBJ databases">
        <title>Isolation of gut microbiota from human fecal samples.</title>
        <authorList>
            <person name="Pamer E.G."/>
            <person name="Barat B."/>
            <person name="Waligurski E."/>
            <person name="Medina S."/>
            <person name="Paddock L."/>
            <person name="Mostad J."/>
        </authorList>
    </citation>
    <scope>NUCLEOTIDE SEQUENCE [LARGE SCALE GENOMIC DNA]</scope>
    <source>
        <strain evidence="4 5">DFI.7.95</strain>
    </source>
</reference>
<organism evidence="4 5">
    <name type="scientific">Tissierella carlieri</name>
    <dbReference type="NCBI Taxonomy" id="689904"/>
    <lineage>
        <taxon>Bacteria</taxon>
        <taxon>Bacillati</taxon>
        <taxon>Bacillota</taxon>
        <taxon>Tissierellia</taxon>
        <taxon>Tissierellales</taxon>
        <taxon>Tissierellaceae</taxon>
        <taxon>Tissierella</taxon>
    </lineage>
</organism>
<keyword evidence="5" id="KW-1185">Reference proteome</keyword>
<sequence length="267" mass="30029">MKKLKFLVISVLILGLILSGCGVKNKSIDTWNKIEERGSIIVGLDDTFVPMGFRDKDGGLTGFDVELAREAALGMGLKVEFQPIDWNLKEQELDSGNIDLIWNGYSISEERLKKVNFTKPYLDNRQVIVSLNSSDINTKEDLKNRIVATQNSSSSLEALEKADAIKDFKNAEVILFDTYNEAFMDLEAGRVEAVVADQVLARYYIAERGEEKYKVLNDDFGDEEYGVGLRLGDEVLLERLNKALDEMKKNGTAKAISEKWFGENIIK</sequence>
<dbReference type="PANTHER" id="PTHR35936">
    <property type="entry name" value="MEMBRANE-BOUND LYTIC MUREIN TRANSGLYCOSYLASE F"/>
    <property type="match status" value="1"/>
</dbReference>
<keyword evidence="1" id="KW-0732">Signal</keyword>
<dbReference type="EMBL" id="JANGAC010000021">
    <property type="protein sequence ID" value="MCQ4925414.1"/>
    <property type="molecule type" value="Genomic_DNA"/>
</dbReference>
<dbReference type="InterPro" id="IPR001320">
    <property type="entry name" value="Iontro_rcpt_C"/>
</dbReference>
<dbReference type="SUPFAM" id="SSF53850">
    <property type="entry name" value="Periplasmic binding protein-like II"/>
    <property type="match status" value="1"/>
</dbReference>
<evidence type="ECO:0000259" key="3">
    <source>
        <dbReference type="SMART" id="SM00079"/>
    </source>
</evidence>
<dbReference type="PROSITE" id="PS51257">
    <property type="entry name" value="PROKAR_LIPOPROTEIN"/>
    <property type="match status" value="1"/>
</dbReference>
<feature type="domain" description="Solute-binding protein family 3/N-terminal" evidence="2">
    <location>
        <begin position="39"/>
        <end position="264"/>
    </location>
</feature>
<dbReference type="CDD" id="cd00996">
    <property type="entry name" value="PBP2_AatB_like"/>
    <property type="match status" value="1"/>
</dbReference>
<name>A0ABT1SFZ5_9FIRM</name>
<dbReference type="InterPro" id="IPR001638">
    <property type="entry name" value="Solute-binding_3/MltF_N"/>
</dbReference>
<accession>A0ABT1SFZ5</accession>
<evidence type="ECO:0000256" key="1">
    <source>
        <dbReference type="ARBA" id="ARBA00022729"/>
    </source>
</evidence>
<comment type="caution">
    <text evidence="4">The sequence shown here is derived from an EMBL/GenBank/DDBJ whole genome shotgun (WGS) entry which is preliminary data.</text>
</comment>
<dbReference type="RefSeq" id="WP_256312887.1">
    <property type="nucleotide sequence ID" value="NZ_JANGAC010000021.1"/>
</dbReference>
<evidence type="ECO:0000259" key="2">
    <source>
        <dbReference type="SMART" id="SM00062"/>
    </source>
</evidence>
<dbReference type="SMART" id="SM00079">
    <property type="entry name" value="PBPe"/>
    <property type="match status" value="1"/>
</dbReference>
<dbReference type="Proteomes" id="UP001524478">
    <property type="component" value="Unassembled WGS sequence"/>
</dbReference>
<dbReference type="PANTHER" id="PTHR35936:SF34">
    <property type="entry name" value="ABC TRANSPORTER EXTRACELLULAR-BINDING PROTEIN YCKB-RELATED"/>
    <property type="match status" value="1"/>
</dbReference>
<proteinExistence type="predicted"/>
<feature type="domain" description="Ionotropic glutamate receptor C-terminal" evidence="3">
    <location>
        <begin position="39"/>
        <end position="263"/>
    </location>
</feature>
<dbReference type="SMART" id="SM00062">
    <property type="entry name" value="PBPb"/>
    <property type="match status" value="1"/>
</dbReference>
<dbReference type="Gene3D" id="3.40.190.10">
    <property type="entry name" value="Periplasmic binding protein-like II"/>
    <property type="match status" value="2"/>
</dbReference>
<protein>
    <submittedName>
        <fullName evidence="4">Amino acid ABC transporter substrate-binding protein</fullName>
    </submittedName>
</protein>
<dbReference type="Pfam" id="PF00497">
    <property type="entry name" value="SBP_bac_3"/>
    <property type="match status" value="1"/>
</dbReference>
<evidence type="ECO:0000313" key="5">
    <source>
        <dbReference type="Proteomes" id="UP001524478"/>
    </source>
</evidence>